<gene>
    <name evidence="3" type="ORF">Sangu_1358700</name>
</gene>
<reference evidence="3" key="2">
    <citation type="journal article" date="2024" name="Plant">
        <title>Genomic evolution and insights into agronomic trait innovations of Sesamum species.</title>
        <authorList>
            <person name="Miao H."/>
            <person name="Wang L."/>
            <person name="Qu L."/>
            <person name="Liu H."/>
            <person name="Sun Y."/>
            <person name="Le M."/>
            <person name="Wang Q."/>
            <person name="Wei S."/>
            <person name="Zheng Y."/>
            <person name="Lin W."/>
            <person name="Duan Y."/>
            <person name="Cao H."/>
            <person name="Xiong S."/>
            <person name="Wang X."/>
            <person name="Wei L."/>
            <person name="Li C."/>
            <person name="Ma Q."/>
            <person name="Ju M."/>
            <person name="Zhao R."/>
            <person name="Li G."/>
            <person name="Mu C."/>
            <person name="Tian Q."/>
            <person name="Mei H."/>
            <person name="Zhang T."/>
            <person name="Gao T."/>
            <person name="Zhang H."/>
        </authorList>
    </citation>
    <scope>NUCLEOTIDE SEQUENCE</scope>
    <source>
        <strain evidence="3">G01</strain>
    </source>
</reference>
<reference evidence="3" key="1">
    <citation type="submission" date="2020-06" db="EMBL/GenBank/DDBJ databases">
        <authorList>
            <person name="Li T."/>
            <person name="Hu X."/>
            <person name="Zhang T."/>
            <person name="Song X."/>
            <person name="Zhang H."/>
            <person name="Dai N."/>
            <person name="Sheng W."/>
            <person name="Hou X."/>
            <person name="Wei L."/>
        </authorList>
    </citation>
    <scope>NUCLEOTIDE SEQUENCE</scope>
    <source>
        <strain evidence="3">G01</strain>
        <tissue evidence="3">Leaf</tissue>
    </source>
</reference>
<organism evidence="3">
    <name type="scientific">Sesamum angustifolium</name>
    <dbReference type="NCBI Taxonomy" id="2727405"/>
    <lineage>
        <taxon>Eukaryota</taxon>
        <taxon>Viridiplantae</taxon>
        <taxon>Streptophyta</taxon>
        <taxon>Embryophyta</taxon>
        <taxon>Tracheophyta</taxon>
        <taxon>Spermatophyta</taxon>
        <taxon>Magnoliopsida</taxon>
        <taxon>eudicotyledons</taxon>
        <taxon>Gunneridae</taxon>
        <taxon>Pentapetalae</taxon>
        <taxon>asterids</taxon>
        <taxon>lamiids</taxon>
        <taxon>Lamiales</taxon>
        <taxon>Pedaliaceae</taxon>
        <taxon>Sesamum</taxon>
    </lineage>
</organism>
<feature type="domain" description="LNS2/PITP" evidence="2">
    <location>
        <begin position="202"/>
        <end position="362"/>
    </location>
</feature>
<protein>
    <submittedName>
        <fullName evidence="3">Phosphatidate phosphatase PAH1</fullName>
    </submittedName>
</protein>
<dbReference type="PANTHER" id="PTHR12181">
    <property type="entry name" value="LIPIN"/>
    <property type="match status" value="1"/>
</dbReference>
<dbReference type="InterPro" id="IPR031315">
    <property type="entry name" value="LNS2/PITP"/>
</dbReference>
<comment type="caution">
    <text evidence="3">The sequence shown here is derived from an EMBL/GenBank/DDBJ whole genome shotgun (WGS) entry which is preliminary data.</text>
</comment>
<accession>A0AAW2N7F2</accession>
<evidence type="ECO:0000313" key="3">
    <source>
        <dbReference type="EMBL" id="KAL0338366.1"/>
    </source>
</evidence>
<dbReference type="InterPro" id="IPR026058">
    <property type="entry name" value="LIPIN"/>
</dbReference>
<dbReference type="SMART" id="SM00775">
    <property type="entry name" value="LNS2"/>
    <property type="match status" value="1"/>
</dbReference>
<dbReference type="Pfam" id="PF08235">
    <property type="entry name" value="LNS2"/>
    <property type="match status" value="1"/>
</dbReference>
<evidence type="ECO:0000256" key="1">
    <source>
        <dbReference type="SAM" id="MobiDB-lite"/>
    </source>
</evidence>
<evidence type="ECO:0000259" key="2">
    <source>
        <dbReference type="SMART" id="SM00775"/>
    </source>
</evidence>
<dbReference type="AlphaFoldDB" id="A0AAW2N7F2"/>
<dbReference type="InterPro" id="IPR013209">
    <property type="entry name" value="LNS2"/>
</dbReference>
<dbReference type="GO" id="GO:0008195">
    <property type="term" value="F:phosphatidate phosphatase activity"/>
    <property type="evidence" value="ECO:0007669"/>
    <property type="project" value="TreeGrafter"/>
</dbReference>
<dbReference type="PANTHER" id="PTHR12181:SF59">
    <property type="entry name" value="PHOSPHATIDATE PHOSPHATASE PAH1"/>
    <property type="match status" value="1"/>
</dbReference>
<dbReference type="EMBL" id="JACGWK010000008">
    <property type="protein sequence ID" value="KAL0338366.1"/>
    <property type="molecule type" value="Genomic_DNA"/>
</dbReference>
<feature type="compositionally biased region" description="Polar residues" evidence="1">
    <location>
        <begin position="102"/>
        <end position="117"/>
    </location>
</feature>
<name>A0AAW2N7F2_9LAMI</name>
<sequence>MDLRLILDIQSAYLCQSNQEPQDQIDVDLAVESKPSGKEVHASDDGYCKSELVETHNAAPGPNEDTKSDASTRKYYLDLPVKPHDIIPGNVETAERKKDDSSMTSARWSSGQSHLGGSRHLSTPMLTHQLKKFLLILNVSHQGNPHNPIARSTDSPRKQIIRTNVPTTDQIASLNLEEGQNMLLRVGSPVFSLTYTLPRTGLMFSVSSCLWLGKTGHILDCSVFSAIKDGKSLPDGPVVISPDGYFLHYTEKVAVLSLKDHFFDLHYRELSPCLALDLVLGNRFIFVINFDGNVLLIAVIRRAPHEFKIACLEDIKALFPPDYNPFYAGFGNRDTDELSYRKIGIPKGKIFIINPKGEVAINHRVEVKAYTSFHTLVNDMFPPTSLVEQEDYNSWNYWKMPLPEVE</sequence>
<proteinExistence type="predicted"/>
<feature type="region of interest" description="Disordered" evidence="1">
    <location>
        <begin position="94"/>
        <end position="117"/>
    </location>
</feature>